<dbReference type="EMBL" id="JAANYN010000002">
    <property type="protein sequence ID" value="NHE56073.1"/>
    <property type="molecule type" value="Genomic_DNA"/>
</dbReference>
<dbReference type="RefSeq" id="WP_166143604.1">
    <property type="nucleotide sequence ID" value="NZ_JAANYN010000002.1"/>
</dbReference>
<dbReference type="Proteomes" id="UP000649799">
    <property type="component" value="Unassembled WGS sequence"/>
</dbReference>
<evidence type="ECO:0000313" key="2">
    <source>
        <dbReference type="Proteomes" id="UP000649799"/>
    </source>
</evidence>
<gene>
    <name evidence="1" type="ORF">G9Q97_04515</name>
</gene>
<comment type="caution">
    <text evidence="1">The sequence shown here is derived from an EMBL/GenBank/DDBJ whole genome shotgun (WGS) entry which is preliminary data.</text>
</comment>
<keyword evidence="2" id="KW-1185">Reference proteome</keyword>
<accession>A0ABX0H6T9</accession>
<reference evidence="1 2" key="1">
    <citation type="submission" date="2020-03" db="EMBL/GenBank/DDBJ databases">
        <title>Cyclobacterium plantarum sp. nov., a marine bacterium isolated from a coastal-marine wetland.</title>
        <authorList>
            <person name="Sanchez-Porro C."/>
            <person name="Ventosa A."/>
            <person name="Amoozegar M."/>
        </authorList>
    </citation>
    <scope>NUCLEOTIDE SEQUENCE [LARGE SCALE GENOMIC DNA]</scope>
    <source>
        <strain evidence="1 2">GBPx2</strain>
    </source>
</reference>
<organism evidence="1 2">
    <name type="scientific">Cyclobacterium plantarum</name>
    <dbReference type="NCBI Taxonomy" id="2716263"/>
    <lineage>
        <taxon>Bacteria</taxon>
        <taxon>Pseudomonadati</taxon>
        <taxon>Bacteroidota</taxon>
        <taxon>Cytophagia</taxon>
        <taxon>Cytophagales</taxon>
        <taxon>Cyclobacteriaceae</taxon>
        <taxon>Cyclobacterium</taxon>
    </lineage>
</organism>
<evidence type="ECO:0000313" key="1">
    <source>
        <dbReference type="EMBL" id="NHE56073.1"/>
    </source>
</evidence>
<sequence>MKTKPIVLIAVIFLALFSEKGLAQELELSTGITHKFLMGKQNDFYSPALGIELAAGRQELAPFSADMITWGLNVGIFRMNRISAGEEDSTGQYQQLITTKGTYRYDYYYNDFFSFFYGADAGFQFITPKSEQPMTVPANNGTRIFTRAVVAPNVGVNFEFNPYVAVYYKLQYEVGKYFGEQPLWGSPSSKWNHLLTNAAGLRIKIY</sequence>
<name>A0ABX0H6T9_9BACT</name>
<protein>
    <recommendedName>
        <fullName evidence="3">Outer membrane protein beta-barrel domain-containing protein</fullName>
    </recommendedName>
</protein>
<evidence type="ECO:0008006" key="3">
    <source>
        <dbReference type="Google" id="ProtNLM"/>
    </source>
</evidence>
<proteinExistence type="predicted"/>